<evidence type="ECO:0000259" key="3">
    <source>
        <dbReference type="PROSITE" id="PS50009"/>
    </source>
</evidence>
<feature type="domain" description="Ras-GEF" evidence="3">
    <location>
        <begin position="606"/>
        <end position="850"/>
    </location>
</feature>
<keyword evidence="4" id="KW-1185">Reference proteome</keyword>
<dbReference type="RefSeq" id="XP_033356195.1">
    <property type="nucleotide sequence ID" value="XM_033500304.1"/>
</dbReference>
<dbReference type="KEGG" id="bvk:117236902"/>
<dbReference type="GeneID" id="117236902"/>
<gene>
    <name evidence="5" type="primary">LOC117236902</name>
</gene>
<evidence type="ECO:0000256" key="2">
    <source>
        <dbReference type="PROSITE-ProRule" id="PRU00168"/>
    </source>
</evidence>
<dbReference type="PANTHER" id="PTHR23113">
    <property type="entry name" value="GUANINE NUCLEOTIDE EXCHANGE FACTOR"/>
    <property type="match status" value="1"/>
</dbReference>
<dbReference type="GO" id="GO:0005085">
    <property type="term" value="F:guanyl-nucleotide exchange factor activity"/>
    <property type="evidence" value="ECO:0007669"/>
    <property type="project" value="UniProtKB-KW"/>
</dbReference>
<dbReference type="InterPro" id="IPR036964">
    <property type="entry name" value="RASGEF_cat_dom_sf"/>
</dbReference>
<evidence type="ECO:0000313" key="5">
    <source>
        <dbReference type="RefSeq" id="XP_033356195.1"/>
    </source>
</evidence>
<organism evidence="4 5">
    <name type="scientific">Bombus vosnesenskii</name>
    <dbReference type="NCBI Taxonomy" id="207650"/>
    <lineage>
        <taxon>Eukaryota</taxon>
        <taxon>Metazoa</taxon>
        <taxon>Ecdysozoa</taxon>
        <taxon>Arthropoda</taxon>
        <taxon>Hexapoda</taxon>
        <taxon>Insecta</taxon>
        <taxon>Pterygota</taxon>
        <taxon>Neoptera</taxon>
        <taxon>Endopterygota</taxon>
        <taxon>Hymenoptera</taxon>
        <taxon>Apocrita</taxon>
        <taxon>Aculeata</taxon>
        <taxon>Apoidea</taxon>
        <taxon>Anthophila</taxon>
        <taxon>Apidae</taxon>
        <taxon>Bombus</taxon>
        <taxon>Pyrobombus</taxon>
    </lineage>
</organism>
<keyword evidence="1 2" id="KW-0344">Guanine-nucleotide releasing factor</keyword>
<dbReference type="PANTHER" id="PTHR23113:SF368">
    <property type="entry name" value="CELL DIVISION CONTROL PROTEIN 25"/>
    <property type="match status" value="1"/>
</dbReference>
<dbReference type="InterPro" id="IPR008937">
    <property type="entry name" value="Ras-like_GEF"/>
</dbReference>
<dbReference type="SUPFAM" id="SSF48366">
    <property type="entry name" value="Ras GEF"/>
    <property type="match status" value="1"/>
</dbReference>
<name>A0A6J3KT10_9HYME</name>
<sequence>MQPACKTRSRHRTRNLEQEQNRIQKLLASEYSDFSDVILVESPFAETTRNGHGIRQVSLGLTPSKLIVAADVFKGNSRFFCPRTLDPTIESFELISLYPLRCVSLSVFNRRHRKTLKARFIDGRVSYYELGGIQGRNIFWKKWCEQVESLLANKTNGSSLSETTAASSASSSTLYILSSEIELRNDLRKDGRRAVCRIWTHYGGAGDYTPATWRHKDLYLGPSYSELVDGQYTPVPIRFAGASLEDIKAELKDFSPSKIEKGSRSWPTCRCFAERRKNDGLCDVLFVRDHNRKYYNKTKFYATCQTCPRNLQAKIFEDKVRQKRNVWYNEAFAKEEESRSQKKCLARRISRFGFGVPEKCHSGLVLGPIQTDPECFPLQFTVQNIYVLMENAVKVWEGKERGERGESLKHCKHFRRYGLCTAPHFLYALGPWSVQPGERTTLQGRRSFSLVTIRRQPVESELKLPVSRRQLAASISYTELQSGRFGSIGTTAKGRVVLFWTPEYWYRPRPASDAYRELRLHLNHLRNFRQEKERPTRRKLFRRRKKCQCEDDSTIAPEEKPSFLERIFSGNGYKRRQKFENQENNTTVQLRRLLRMDFRITIWDINSDILATQLTLIDRDLFVRIPAEEIEILVFQRSSRNAPNLAAWIAFSHRVSCLIGSEILGVRKLPMRSRIVARLVNAAKKCLAMGNFHSCRSILAGLQSPPIFRLRTTWDYLRIHHANRYEVMERLCKIYKNPCALSYRRSWAKVEKNRPCMPHVGDLLLRLLQLNNAKCHQQDNSIIHTNDRINPSKDLAARSNRNKDVLLESNPDLKQKQGCSKNFLNSVLNRIKYKRNQNTIYEEKTDLTWTTRQQDLAWKYFYRWYNAVLKSKIRITEQKRLRDMDPRMKRVIEVATWLSDCQKRAQGYEYPVHSFTKEFLLKNRYREDRENFFISLKLEPAMIT</sequence>
<evidence type="ECO:0000313" key="4">
    <source>
        <dbReference type="Proteomes" id="UP000504631"/>
    </source>
</evidence>
<dbReference type="SMART" id="SM00147">
    <property type="entry name" value="RasGEF"/>
    <property type="match status" value="1"/>
</dbReference>
<dbReference type="Gene3D" id="1.10.840.10">
    <property type="entry name" value="Ras guanine-nucleotide exchange factors catalytic domain"/>
    <property type="match status" value="1"/>
</dbReference>
<dbReference type="AlphaFoldDB" id="A0A6J3KT10"/>
<dbReference type="Pfam" id="PF00617">
    <property type="entry name" value="RasGEF"/>
    <property type="match status" value="1"/>
</dbReference>
<accession>A0A6J3KT10</accession>
<dbReference type="PROSITE" id="PS50009">
    <property type="entry name" value="RASGEF_CAT"/>
    <property type="match status" value="1"/>
</dbReference>
<protein>
    <submittedName>
        <fullName evidence="5">Uncharacterized protein LOC117236902</fullName>
    </submittedName>
</protein>
<reference evidence="5" key="1">
    <citation type="submission" date="2025-08" db="UniProtKB">
        <authorList>
            <consortium name="RefSeq"/>
        </authorList>
    </citation>
    <scope>IDENTIFICATION</scope>
    <source>
        <tissue evidence="5">Muscle</tissue>
    </source>
</reference>
<dbReference type="GO" id="GO:0005886">
    <property type="term" value="C:plasma membrane"/>
    <property type="evidence" value="ECO:0007669"/>
    <property type="project" value="TreeGrafter"/>
</dbReference>
<dbReference type="InterPro" id="IPR023578">
    <property type="entry name" value="Ras_GEF_dom_sf"/>
</dbReference>
<dbReference type="GO" id="GO:0007265">
    <property type="term" value="P:Ras protein signal transduction"/>
    <property type="evidence" value="ECO:0007669"/>
    <property type="project" value="TreeGrafter"/>
</dbReference>
<dbReference type="InterPro" id="IPR001895">
    <property type="entry name" value="RASGEF_cat_dom"/>
</dbReference>
<evidence type="ECO:0000256" key="1">
    <source>
        <dbReference type="ARBA" id="ARBA00022658"/>
    </source>
</evidence>
<dbReference type="Proteomes" id="UP000504631">
    <property type="component" value="Unplaced"/>
</dbReference>
<proteinExistence type="predicted"/>